<sequence length="133" mass="14471">MDNKSVTTNKYGLNNNEGGTTCCCGCVSIETGINVVAMIFFSVKMISGIFLLTMLNEASGTTIGDGLVYTLVAGACLLVVYGQHARNPWLFVPYLIAGVVEVIKIGYETTIVKKCHKLNSHAKIIMKMQKNQF</sequence>
<dbReference type="Proteomes" id="UP000887572">
    <property type="component" value="Unplaced"/>
</dbReference>
<dbReference type="AlphaFoldDB" id="A0A914I3E8"/>
<keyword evidence="1" id="KW-0472">Membrane</keyword>
<organism evidence="2 3">
    <name type="scientific">Globodera rostochiensis</name>
    <name type="common">Golden nematode worm</name>
    <name type="synonym">Heterodera rostochiensis</name>
    <dbReference type="NCBI Taxonomy" id="31243"/>
    <lineage>
        <taxon>Eukaryota</taxon>
        <taxon>Metazoa</taxon>
        <taxon>Ecdysozoa</taxon>
        <taxon>Nematoda</taxon>
        <taxon>Chromadorea</taxon>
        <taxon>Rhabditida</taxon>
        <taxon>Tylenchina</taxon>
        <taxon>Tylenchomorpha</taxon>
        <taxon>Tylenchoidea</taxon>
        <taxon>Heteroderidae</taxon>
        <taxon>Heteroderinae</taxon>
        <taxon>Globodera</taxon>
    </lineage>
</organism>
<keyword evidence="2" id="KW-1185">Reference proteome</keyword>
<dbReference type="WBParaSite" id="Gr19_v10_g6512.t1">
    <property type="protein sequence ID" value="Gr19_v10_g6512.t1"/>
    <property type="gene ID" value="Gr19_v10_g6512"/>
</dbReference>
<keyword evidence="1" id="KW-1133">Transmembrane helix</keyword>
<proteinExistence type="predicted"/>
<accession>A0A914I3E8</accession>
<feature type="transmembrane region" description="Helical" evidence="1">
    <location>
        <begin position="89"/>
        <end position="107"/>
    </location>
</feature>
<evidence type="ECO:0000256" key="1">
    <source>
        <dbReference type="SAM" id="Phobius"/>
    </source>
</evidence>
<reference evidence="3" key="1">
    <citation type="submission" date="2022-11" db="UniProtKB">
        <authorList>
            <consortium name="WormBaseParasite"/>
        </authorList>
    </citation>
    <scope>IDENTIFICATION</scope>
</reference>
<feature type="transmembrane region" description="Helical" evidence="1">
    <location>
        <begin position="35"/>
        <end position="55"/>
    </location>
</feature>
<evidence type="ECO:0000313" key="3">
    <source>
        <dbReference type="WBParaSite" id="Gr19_v10_g6512.t1"/>
    </source>
</evidence>
<protein>
    <submittedName>
        <fullName evidence="3">Transmembrane protein</fullName>
    </submittedName>
</protein>
<feature type="transmembrane region" description="Helical" evidence="1">
    <location>
        <begin position="67"/>
        <end position="83"/>
    </location>
</feature>
<evidence type="ECO:0000313" key="2">
    <source>
        <dbReference type="Proteomes" id="UP000887572"/>
    </source>
</evidence>
<keyword evidence="1" id="KW-0812">Transmembrane</keyword>
<name>A0A914I3E8_GLORO</name>